<protein>
    <recommendedName>
        <fullName evidence="4">Undecaprenyl-phosphate glucose phosphotransferase</fullName>
    </recommendedName>
</protein>
<dbReference type="Proteomes" id="UP000034711">
    <property type="component" value="Unassembled WGS sequence"/>
</dbReference>
<gene>
    <name evidence="2" type="ORF">UY77_C0019G0006</name>
</gene>
<dbReference type="Gene3D" id="3.40.50.720">
    <property type="entry name" value="NAD(P)-binding Rossmann-like Domain"/>
    <property type="match status" value="1"/>
</dbReference>
<keyword evidence="1" id="KW-0812">Transmembrane</keyword>
<proteinExistence type="predicted"/>
<comment type="caution">
    <text evidence="2">The sequence shown here is derived from an EMBL/GenBank/DDBJ whole genome shotgun (WGS) entry which is preliminary data.</text>
</comment>
<evidence type="ECO:0000256" key="1">
    <source>
        <dbReference type="SAM" id="Phobius"/>
    </source>
</evidence>
<dbReference type="EMBL" id="LCRI01000019">
    <property type="protein sequence ID" value="KKW32557.1"/>
    <property type="molecule type" value="Genomic_DNA"/>
</dbReference>
<dbReference type="PANTHER" id="PTHR43318:SF2">
    <property type="entry name" value="UDP-N-ACETYLGLUCOSAMINE 4,6-DEHYDRATASE (INVERTING)"/>
    <property type="match status" value="1"/>
</dbReference>
<dbReference type="AlphaFoldDB" id="A0A0G1ZW12"/>
<evidence type="ECO:0000313" key="2">
    <source>
        <dbReference type="EMBL" id="KKW32557.1"/>
    </source>
</evidence>
<accession>A0A0G1ZW12</accession>
<evidence type="ECO:0000313" key="3">
    <source>
        <dbReference type="Proteomes" id="UP000034711"/>
    </source>
</evidence>
<dbReference type="PANTHER" id="PTHR43318">
    <property type="entry name" value="UDP-N-ACETYLGLUCOSAMINE 4,6-DEHYDRATASE"/>
    <property type="match status" value="1"/>
</dbReference>
<keyword evidence="1" id="KW-1133">Transmembrane helix</keyword>
<sequence>MRPKLLLSLWLITDLMLFAASYAAAYFLRVGFIFSSDFPFARFISTVIITAPFWLIVLATTRTFQMTRNQMTLRNFSYISYSALVGLALFSLAYYFRFTLFFSRLLLVYAFGLTVLLVWSWHILFQKIQRAILTKNPPAFPTLVIGATRESRSLIEVLKKNKNPLCPVAVLDGRGAPEKEITGVPVLGKLNKLEEVLEQKKITHLIQCSDLEQSLNLLSACRNRGITYIMLPSVLGMVGRNERVETLEGRAVIIV</sequence>
<reference evidence="2 3" key="1">
    <citation type="journal article" date="2015" name="Nature">
        <title>rRNA introns, odd ribosomes, and small enigmatic genomes across a large radiation of phyla.</title>
        <authorList>
            <person name="Brown C.T."/>
            <person name="Hug L.A."/>
            <person name="Thomas B.C."/>
            <person name="Sharon I."/>
            <person name="Castelle C.J."/>
            <person name="Singh A."/>
            <person name="Wilkins M.J."/>
            <person name="Williams K.H."/>
            <person name="Banfield J.F."/>
        </authorList>
    </citation>
    <scope>NUCLEOTIDE SEQUENCE [LARGE SCALE GENOMIC DNA]</scope>
</reference>
<dbReference type="Pfam" id="PF13727">
    <property type="entry name" value="CoA_binding_3"/>
    <property type="match status" value="1"/>
</dbReference>
<dbReference type="InterPro" id="IPR051203">
    <property type="entry name" value="Polysaccharide_Synthase-Rel"/>
</dbReference>
<organism evidence="2 3">
    <name type="scientific">Candidatus Uhrbacteria bacterium GW2011_GWA2_53_10</name>
    <dbReference type="NCBI Taxonomy" id="1618980"/>
    <lineage>
        <taxon>Bacteria</taxon>
        <taxon>Candidatus Uhriibacteriota</taxon>
    </lineage>
</organism>
<feature type="transmembrane region" description="Helical" evidence="1">
    <location>
        <begin position="78"/>
        <end position="96"/>
    </location>
</feature>
<name>A0A0G1ZW12_9BACT</name>
<keyword evidence="1" id="KW-0472">Membrane</keyword>
<evidence type="ECO:0008006" key="4">
    <source>
        <dbReference type="Google" id="ProtNLM"/>
    </source>
</evidence>
<feature type="transmembrane region" description="Helical" evidence="1">
    <location>
        <begin position="39"/>
        <end position="58"/>
    </location>
</feature>
<feature type="transmembrane region" description="Helical" evidence="1">
    <location>
        <begin position="102"/>
        <end position="125"/>
    </location>
</feature>